<feature type="region of interest" description="Disordered" evidence="1">
    <location>
        <begin position="222"/>
        <end position="264"/>
    </location>
</feature>
<accession>A0ABU6SY22</accession>
<sequence>MNRELIDLKKWQVSETVGRNEQSNKIMEAWNEQCGYMEGMSKQMKNWTRNASARECYDIWAHQQLNPNLVEMPVTKLVRLIYDNCDKKRPAFLGCLKSDHEPLPPQLQHLLQQPLPPPHQHLHNNMIKMTITLNNFFKNRIRSFKATNNQRAQCLGAIQPTPSVDSKSQLTEASSQPRLSVSHPTPSVELLLKIASRAAHPRLGVQHPRPAWRLPLSLSKPRISTQQGHAQAPDTPRLGVGSSRQKQRLLSHTPRRLSSMPRRGLCCKLQNL</sequence>
<proteinExistence type="predicted"/>
<dbReference type="EMBL" id="JASCZI010063065">
    <property type="protein sequence ID" value="MED6141034.1"/>
    <property type="molecule type" value="Genomic_DNA"/>
</dbReference>
<reference evidence="2 3" key="1">
    <citation type="journal article" date="2023" name="Plants (Basel)">
        <title>Bridging the Gap: Combining Genomics and Transcriptomics Approaches to Understand Stylosanthes scabra, an Orphan Legume from the Brazilian Caatinga.</title>
        <authorList>
            <person name="Ferreira-Neto J.R.C."/>
            <person name="da Silva M.D."/>
            <person name="Binneck E."/>
            <person name="de Melo N.F."/>
            <person name="da Silva R.H."/>
            <person name="de Melo A.L.T.M."/>
            <person name="Pandolfi V."/>
            <person name="Bustamante F.O."/>
            <person name="Brasileiro-Vidal A.C."/>
            <person name="Benko-Iseppon A.M."/>
        </authorList>
    </citation>
    <scope>NUCLEOTIDE SEQUENCE [LARGE SCALE GENOMIC DNA]</scope>
    <source>
        <tissue evidence="2">Leaves</tissue>
    </source>
</reference>
<gene>
    <name evidence="2" type="ORF">PIB30_099381</name>
</gene>
<feature type="compositionally biased region" description="Basic residues" evidence="1">
    <location>
        <begin position="245"/>
        <end position="255"/>
    </location>
</feature>
<feature type="compositionally biased region" description="Polar residues" evidence="1">
    <location>
        <begin position="160"/>
        <end position="184"/>
    </location>
</feature>
<name>A0ABU6SY22_9FABA</name>
<keyword evidence="3" id="KW-1185">Reference proteome</keyword>
<organism evidence="2 3">
    <name type="scientific">Stylosanthes scabra</name>
    <dbReference type="NCBI Taxonomy" id="79078"/>
    <lineage>
        <taxon>Eukaryota</taxon>
        <taxon>Viridiplantae</taxon>
        <taxon>Streptophyta</taxon>
        <taxon>Embryophyta</taxon>
        <taxon>Tracheophyta</taxon>
        <taxon>Spermatophyta</taxon>
        <taxon>Magnoliopsida</taxon>
        <taxon>eudicotyledons</taxon>
        <taxon>Gunneridae</taxon>
        <taxon>Pentapetalae</taxon>
        <taxon>rosids</taxon>
        <taxon>fabids</taxon>
        <taxon>Fabales</taxon>
        <taxon>Fabaceae</taxon>
        <taxon>Papilionoideae</taxon>
        <taxon>50 kb inversion clade</taxon>
        <taxon>dalbergioids sensu lato</taxon>
        <taxon>Dalbergieae</taxon>
        <taxon>Pterocarpus clade</taxon>
        <taxon>Stylosanthes</taxon>
    </lineage>
</organism>
<evidence type="ECO:0000313" key="2">
    <source>
        <dbReference type="EMBL" id="MED6141034.1"/>
    </source>
</evidence>
<dbReference type="Proteomes" id="UP001341840">
    <property type="component" value="Unassembled WGS sequence"/>
</dbReference>
<comment type="caution">
    <text evidence="2">The sequence shown here is derived from an EMBL/GenBank/DDBJ whole genome shotgun (WGS) entry which is preliminary data.</text>
</comment>
<evidence type="ECO:0000256" key="1">
    <source>
        <dbReference type="SAM" id="MobiDB-lite"/>
    </source>
</evidence>
<protein>
    <submittedName>
        <fullName evidence="2">Uncharacterized protein</fullName>
    </submittedName>
</protein>
<evidence type="ECO:0000313" key="3">
    <source>
        <dbReference type="Proteomes" id="UP001341840"/>
    </source>
</evidence>
<feature type="region of interest" description="Disordered" evidence="1">
    <location>
        <begin position="157"/>
        <end position="184"/>
    </location>
</feature>